<evidence type="ECO:0000313" key="3">
    <source>
        <dbReference type="Proteomes" id="UP000324973"/>
    </source>
</evidence>
<proteinExistence type="predicted"/>
<protein>
    <recommendedName>
        <fullName evidence="4">TonB C-terminal domain-containing protein</fullName>
    </recommendedName>
</protein>
<sequence>MRLLVSAIVLLLCSTLAFAQNSPSPEQKLYAVIFDVTVDASGKVEDLAVAKVIDPASGTTDPVEVEVPESFVRAARSSLLQRSYSASRKQFYTYIYYDPLQPDRADIDPKAGRL</sequence>
<keyword evidence="1" id="KW-0732">Signal</keyword>
<evidence type="ECO:0000313" key="2">
    <source>
        <dbReference type="EMBL" id="TYT24841.1"/>
    </source>
</evidence>
<dbReference type="EMBL" id="VTFT01000001">
    <property type="protein sequence ID" value="TYT24841.1"/>
    <property type="molecule type" value="Genomic_DNA"/>
</dbReference>
<reference evidence="2 3" key="1">
    <citation type="submission" date="2019-08" db="EMBL/GenBank/DDBJ databases">
        <title>Luteimonas viscosus sp. nov., isolated from soil of a sunflower field.</title>
        <authorList>
            <person name="Jianli Z."/>
            <person name="Ying Z."/>
        </authorList>
    </citation>
    <scope>NUCLEOTIDE SEQUENCE [LARGE SCALE GENOMIC DNA]</scope>
    <source>
        <strain evidence="2 3">XBU10</strain>
    </source>
</reference>
<accession>A0A5D4XLZ0</accession>
<comment type="caution">
    <text evidence="2">The sequence shown here is derived from an EMBL/GenBank/DDBJ whole genome shotgun (WGS) entry which is preliminary data.</text>
</comment>
<evidence type="ECO:0000256" key="1">
    <source>
        <dbReference type="SAM" id="SignalP"/>
    </source>
</evidence>
<dbReference type="AlphaFoldDB" id="A0A5D4XLZ0"/>
<keyword evidence="3" id="KW-1185">Reference proteome</keyword>
<name>A0A5D4XLZ0_9GAMM</name>
<organism evidence="2 3">
    <name type="scientific">Luteimonas viscosa</name>
    <dbReference type="NCBI Taxonomy" id="1132694"/>
    <lineage>
        <taxon>Bacteria</taxon>
        <taxon>Pseudomonadati</taxon>
        <taxon>Pseudomonadota</taxon>
        <taxon>Gammaproteobacteria</taxon>
        <taxon>Lysobacterales</taxon>
        <taxon>Lysobacteraceae</taxon>
        <taxon>Luteimonas</taxon>
    </lineage>
</organism>
<gene>
    <name evidence="2" type="ORF">FZO89_00280</name>
</gene>
<feature type="chain" id="PRO_5022696412" description="TonB C-terminal domain-containing protein" evidence="1">
    <location>
        <begin position="20"/>
        <end position="114"/>
    </location>
</feature>
<dbReference type="RefSeq" id="WP_149101391.1">
    <property type="nucleotide sequence ID" value="NZ_VTFT01000001.1"/>
</dbReference>
<evidence type="ECO:0008006" key="4">
    <source>
        <dbReference type="Google" id="ProtNLM"/>
    </source>
</evidence>
<feature type="signal peptide" evidence="1">
    <location>
        <begin position="1"/>
        <end position="19"/>
    </location>
</feature>
<dbReference type="Proteomes" id="UP000324973">
    <property type="component" value="Unassembled WGS sequence"/>
</dbReference>